<evidence type="ECO:0000313" key="2">
    <source>
        <dbReference type="Proteomes" id="UP001160130"/>
    </source>
</evidence>
<sequence>MRKLGSKGRLAILGIVLVLGITCCQFRGSWSARLIDNVLGKQPGVTFVAHTVSSNNGFGVRTASFDVYVSADATADQLSALTRTFASQIHESMVYGGLGADLNVRRSPQSFPGQTDSTMYVSFRPSSPTPEAPWQDWLKLSKGDYAYGITGWAAPDHDGRPAHTSVTVTLRRFADRRDHLSASEFAASVRRLATDFPNSTVGWSVSDIDTNSAPSIRSDPGLPNPAQLALWEALDQIAPVDGEFNMNPPDRNRFSIKDMPADPDVDRVVVGQLQLIKNSGMPAVYKVEDAQITVRPGSCSMDVQEPQPRTPPVVDLQTRLRAQFESCPR</sequence>
<organism evidence="1 2">
    <name type="scientific">Mycolicibacterium frederiksbergense</name>
    <dbReference type="NCBI Taxonomy" id="117567"/>
    <lineage>
        <taxon>Bacteria</taxon>
        <taxon>Bacillati</taxon>
        <taxon>Actinomycetota</taxon>
        <taxon>Actinomycetes</taxon>
        <taxon>Mycobacteriales</taxon>
        <taxon>Mycobacteriaceae</taxon>
        <taxon>Mycolicibacterium</taxon>
    </lineage>
</organism>
<evidence type="ECO:0000313" key="1">
    <source>
        <dbReference type="EMBL" id="MDH6198857.1"/>
    </source>
</evidence>
<proteinExistence type="predicted"/>
<name>A0ABT6L9G5_9MYCO</name>
<reference evidence="1 2" key="1">
    <citation type="submission" date="2023-04" db="EMBL/GenBank/DDBJ databases">
        <title>Forest soil microbial communities from Buena Vista Peninsula, Colon Province, Panama.</title>
        <authorList>
            <person name="Bouskill N."/>
        </authorList>
    </citation>
    <scope>NUCLEOTIDE SEQUENCE [LARGE SCALE GENOMIC DNA]</scope>
    <source>
        <strain evidence="1 2">AC80</strain>
    </source>
</reference>
<keyword evidence="2" id="KW-1185">Reference proteome</keyword>
<comment type="caution">
    <text evidence="1">The sequence shown here is derived from an EMBL/GenBank/DDBJ whole genome shotgun (WGS) entry which is preliminary data.</text>
</comment>
<dbReference type="RefSeq" id="WP_280835409.1">
    <property type="nucleotide sequence ID" value="NZ_JARXVE010000012.1"/>
</dbReference>
<dbReference type="EMBL" id="JARXVE010000012">
    <property type="protein sequence ID" value="MDH6198857.1"/>
    <property type="molecule type" value="Genomic_DNA"/>
</dbReference>
<protein>
    <submittedName>
        <fullName evidence="1">Uncharacterized protein</fullName>
    </submittedName>
</protein>
<dbReference type="Proteomes" id="UP001160130">
    <property type="component" value="Unassembled WGS sequence"/>
</dbReference>
<accession>A0ABT6L9G5</accession>
<gene>
    <name evidence="1" type="ORF">M2272_005517</name>
</gene>